<proteinExistence type="predicted"/>
<evidence type="ECO:0000313" key="1">
    <source>
        <dbReference type="EMBL" id="KXJ97741.1"/>
    </source>
</evidence>
<dbReference type="PANTHER" id="PTHR42085">
    <property type="entry name" value="F-BOX DOMAIN-CONTAINING PROTEIN"/>
    <property type="match status" value="1"/>
</dbReference>
<dbReference type="PANTHER" id="PTHR42085:SF2">
    <property type="entry name" value="F-BOX DOMAIN-CONTAINING PROTEIN"/>
    <property type="match status" value="1"/>
</dbReference>
<reference evidence="2" key="1">
    <citation type="submission" date="2016-02" db="EMBL/GenBank/DDBJ databases">
        <title>Draft genome sequence of Microdochium bolleyi, a fungal endophyte of beachgrass.</title>
        <authorList>
            <consortium name="DOE Joint Genome Institute"/>
            <person name="David A.S."/>
            <person name="May G."/>
            <person name="Haridas S."/>
            <person name="Lim J."/>
            <person name="Wang M."/>
            <person name="Labutti K."/>
            <person name="Lipzen A."/>
            <person name="Barry K."/>
            <person name="Grigoriev I.V."/>
        </authorList>
    </citation>
    <scope>NUCLEOTIDE SEQUENCE [LARGE SCALE GENOMIC DNA]</scope>
    <source>
        <strain evidence="2">J235TASD1</strain>
    </source>
</reference>
<organism evidence="1 2">
    <name type="scientific">Microdochium bolleyi</name>
    <dbReference type="NCBI Taxonomy" id="196109"/>
    <lineage>
        <taxon>Eukaryota</taxon>
        <taxon>Fungi</taxon>
        <taxon>Dikarya</taxon>
        <taxon>Ascomycota</taxon>
        <taxon>Pezizomycotina</taxon>
        <taxon>Sordariomycetes</taxon>
        <taxon>Xylariomycetidae</taxon>
        <taxon>Xylariales</taxon>
        <taxon>Microdochiaceae</taxon>
        <taxon>Microdochium</taxon>
    </lineage>
</organism>
<name>A0A136JKR4_9PEZI</name>
<sequence length="504" mass="57868">MSVMLREEGHPRAEATRLNYDSCLFLNKLPPEIRLMVYCFAVVEDSDIVPRQVTEHSYKFCWGEYEPLSYRDASGGWSTDRSPCGSRLTISSIMRTCFSISKDLEGSTIFYRANNFRFYNASDLHRFLAAITMQQRNSLERITIEERGGGCSVFHLYRSPEIHLYSHDVTILLSQCEKLRDIKVIADVRTTNYYHAMTGQGTYVKNQIERITTFLRLADRETPSIIDFPQARVFIRISPTLCLDTSVASVRTVTDKAYHSDLIIGMSRADVSPVLHDREFRTRFNAMRKALRRLPPRQAAFDSFLSTVAATALIHATKSAGIDFPGYLRANETMPQAVSGPVSARTRSTRSRDLKLDSFNDLGVFSHRNPKYSPQGFLQWGFDVTGLRWSGSQIQYQATFDQSLQQREPSWESLASLPEDNKTGFGKIASYYRSLIARKRDLRKVDVREKLKAMPHPEEVIAFFLSEPPQHWWILQMNFWQALDIIEGHERRLRAKAAKKGSKR</sequence>
<dbReference type="OrthoDB" id="5413827at2759"/>
<gene>
    <name evidence="1" type="ORF">Micbo1qcDRAFT_211999</name>
</gene>
<dbReference type="Proteomes" id="UP000070501">
    <property type="component" value="Unassembled WGS sequence"/>
</dbReference>
<protein>
    <submittedName>
        <fullName evidence="1">Uncharacterized protein</fullName>
    </submittedName>
</protein>
<dbReference type="AlphaFoldDB" id="A0A136JKR4"/>
<dbReference type="InterPro" id="IPR038883">
    <property type="entry name" value="AN11006-like"/>
</dbReference>
<dbReference type="InParanoid" id="A0A136JKR4"/>
<keyword evidence="2" id="KW-1185">Reference proteome</keyword>
<dbReference type="EMBL" id="KQ964245">
    <property type="protein sequence ID" value="KXJ97741.1"/>
    <property type="molecule type" value="Genomic_DNA"/>
</dbReference>
<accession>A0A136JKR4</accession>
<evidence type="ECO:0000313" key="2">
    <source>
        <dbReference type="Proteomes" id="UP000070501"/>
    </source>
</evidence>